<feature type="repeat" description="WD" evidence="3">
    <location>
        <begin position="473"/>
        <end position="507"/>
    </location>
</feature>
<dbReference type="InterPro" id="IPR006594">
    <property type="entry name" value="LisH"/>
</dbReference>
<dbReference type="OMA" id="NTIGWEK"/>
<dbReference type="PROSITE" id="PS50897">
    <property type="entry name" value="CTLH"/>
    <property type="match status" value="1"/>
</dbReference>
<dbReference type="Pfam" id="PF21889">
    <property type="entry name" value="TPR1-like_2nd"/>
    <property type="match status" value="1"/>
</dbReference>
<dbReference type="Gramene" id="C.cajan_09155.t">
    <property type="protein sequence ID" value="C.cajan_09155.t"/>
    <property type="gene ID" value="C.cajan_09155"/>
</dbReference>
<accession>A0A151TT11</accession>
<dbReference type="InterPro" id="IPR006595">
    <property type="entry name" value="CTLH_C"/>
</dbReference>
<dbReference type="EC" id="2.4.2.-" evidence="5"/>
<dbReference type="Pfam" id="PF21359">
    <property type="entry name" value="zf_topless"/>
    <property type="match status" value="1"/>
</dbReference>
<dbReference type="PROSITE" id="PS50082">
    <property type="entry name" value="WD_REPEATS_2"/>
    <property type="match status" value="2"/>
</dbReference>
<evidence type="ECO:0000313" key="6">
    <source>
        <dbReference type="Proteomes" id="UP000075243"/>
    </source>
</evidence>
<gene>
    <name evidence="5" type="ORF">KK1_009414</name>
</gene>
<name>A0A151TT11_CAJCA</name>
<keyword evidence="1 3" id="KW-0853">WD repeat</keyword>
<sequence length="1134" mass="127282">MSTLDKDLLFLILQFLHEEGFKETAHKLERESGFYFDMNYFEDMLLAGNWDDAERYFSGFTRIDDNMHSAKIYFEIRKQKFLEELDIDNRAKALDILIKDLKVFSPGHEELFHEMTQLLTINNIREHALLSTYGEANFARNIVVDYIKKVIEANPVFHGKLKCPTIKSQRLHGLMNQSLNWQHLLCKDPLLDPDIKTIFVDHVCKLDLNLSSLQSEESDSIKNTDFAKHLSNRNSGPSIIANSVPFLAALTNPVHDLSVETTTEDPSVISLKGRLYQTSNEVSWITFYFLILLNMTARFCDTLYPFKEHIGVNPSQHFTLGRDTLGTSGQQCQPSFIPCTQTYRTKTPKSSCPQANVLPGNVAQILKDDSPPITMDFHPVCHTILLVGTNIGSIGLWDVKSGEKIFSKNYRIWGSGASSANFKEALEKNSCVSVKKIKWSPDGTLFGVAFSKHFVQLYSYCDGNDIISQHLQIDAHDGSVNDLAFSCLNKKLLVITCGDDKTIKVWDAVNGVKCHTFEGHDAPVCSICPHVKQHVHFIFSTSINGKIKAWLYDSLGARVDFDAPGHGYTTLAYSVDDQRLFSCGSGKDGEPYLVEWDESEGYIKRQYKGLKKPCFSTIHFDSTQKGFLAAGDDHMVKIWNMDSIELWTSTGVGAELLENPCICFNKKGTLLAATAKENKIKILAIDDILLKRNEIHDPSNLHETLKLTQSPLLIDASAGVANEGIPMLKNGHQKGLEEDGKSNSIEEFHNKSKFPNVSEICDPSHCLFLQLPIHPKISKIVRLSYTNAGNGILALASNGDHLLWKWPHNNLNLDGKATAQVSPHIWQSRTGLQLMSNKLPSSYNEDIVSSFSLSKNDSYLMSTSGGPISLFNMVTFKTVTTIMPPPPMVTCLSFYPHDNNILAVGMDDSSIIIYYVRTNKIKSKLEGHSKRVTSLAFSNSFNLLVSGDTNAQIFVWNTIGWEKHKARYLLILEPKVPEVPSETYVEFHRDQRQFLVVRSNHLAIYEPTDLRCVDQWVPKVPVVISQATFSSDCQAVYASFGDGTVAIFDALNFQMRCRINPSAYFSTTPRSSIYPLAIAAHPEKPSQFAVGLTDGRVFVFEPLKPNDWNGFNPHNKEAINTRVVGPSSIRVEMR</sequence>
<dbReference type="EMBL" id="CM003605">
    <property type="protein sequence ID" value="KYP70203.1"/>
    <property type="molecule type" value="Genomic_DNA"/>
</dbReference>
<dbReference type="PANTHER" id="PTHR44083:SF30">
    <property type="entry name" value="TOPLESS-LIKE PROTEIN"/>
    <property type="match status" value="1"/>
</dbReference>
<dbReference type="InterPro" id="IPR015943">
    <property type="entry name" value="WD40/YVTN_repeat-like_dom_sf"/>
</dbReference>
<dbReference type="PANTHER" id="PTHR44083">
    <property type="entry name" value="TOPLESS-RELATED PROTEIN 1-RELATED"/>
    <property type="match status" value="1"/>
</dbReference>
<dbReference type="InterPro" id="IPR054532">
    <property type="entry name" value="TPL_SMU1_LisH-like"/>
</dbReference>
<dbReference type="SMART" id="SM00320">
    <property type="entry name" value="WD40"/>
    <property type="match status" value="11"/>
</dbReference>
<reference evidence="5 6" key="1">
    <citation type="journal article" date="2012" name="Nat. Biotechnol.">
        <title>Draft genome sequence of pigeonpea (Cajanus cajan), an orphan legume crop of resource-poor farmers.</title>
        <authorList>
            <person name="Varshney R.K."/>
            <person name="Chen W."/>
            <person name="Li Y."/>
            <person name="Bharti A.K."/>
            <person name="Saxena R.K."/>
            <person name="Schlueter J.A."/>
            <person name="Donoghue M.T."/>
            <person name="Azam S."/>
            <person name="Fan G."/>
            <person name="Whaley A.M."/>
            <person name="Farmer A.D."/>
            <person name="Sheridan J."/>
            <person name="Iwata A."/>
            <person name="Tuteja R."/>
            <person name="Penmetsa R.V."/>
            <person name="Wu W."/>
            <person name="Upadhyaya H.D."/>
            <person name="Yang S.P."/>
            <person name="Shah T."/>
            <person name="Saxena K.B."/>
            <person name="Michael T."/>
            <person name="McCombie W.R."/>
            <person name="Yang B."/>
            <person name="Zhang G."/>
            <person name="Yang H."/>
            <person name="Wang J."/>
            <person name="Spillane C."/>
            <person name="Cook D.R."/>
            <person name="May G.D."/>
            <person name="Xu X."/>
            <person name="Jackson S.A."/>
        </authorList>
    </citation>
    <scope>NUCLEOTIDE SEQUENCE [LARGE SCALE GENOMIC DNA]</scope>
    <source>
        <strain evidence="6">cv. Asha</strain>
    </source>
</reference>
<dbReference type="SUPFAM" id="SSF50978">
    <property type="entry name" value="WD40 repeat-like"/>
    <property type="match status" value="2"/>
</dbReference>
<evidence type="ECO:0000259" key="4">
    <source>
        <dbReference type="PROSITE" id="PS50897"/>
    </source>
</evidence>
<proteinExistence type="predicted"/>
<evidence type="ECO:0000256" key="1">
    <source>
        <dbReference type="ARBA" id="ARBA00022574"/>
    </source>
</evidence>
<dbReference type="Gene3D" id="2.130.10.10">
    <property type="entry name" value="YVTN repeat-like/Quinoprotein amine dehydrogenase"/>
    <property type="match status" value="3"/>
</dbReference>
<keyword evidence="6" id="KW-1185">Reference proteome</keyword>
<dbReference type="PROSITE" id="PS50896">
    <property type="entry name" value="LISH"/>
    <property type="match status" value="1"/>
</dbReference>
<feature type="domain" description="CTLH" evidence="4">
    <location>
        <begin position="34"/>
        <end position="92"/>
    </location>
</feature>
<keyword evidence="5" id="KW-0328">Glycosyltransferase</keyword>
<dbReference type="InterPro" id="IPR036322">
    <property type="entry name" value="WD40_repeat_dom_sf"/>
</dbReference>
<evidence type="ECO:0000313" key="5">
    <source>
        <dbReference type="EMBL" id="KYP70203.1"/>
    </source>
</evidence>
<dbReference type="AlphaFoldDB" id="A0A151TT11"/>
<dbReference type="Pfam" id="PF17814">
    <property type="entry name" value="LisH_TPL"/>
    <property type="match status" value="1"/>
</dbReference>
<keyword evidence="5" id="KW-0808">Transferase</keyword>
<dbReference type="STRING" id="3821.A0A151TT11"/>
<dbReference type="GO" id="GO:0006355">
    <property type="term" value="P:regulation of DNA-templated transcription"/>
    <property type="evidence" value="ECO:0007669"/>
    <property type="project" value="InterPro"/>
</dbReference>
<evidence type="ECO:0000256" key="2">
    <source>
        <dbReference type="ARBA" id="ARBA00022737"/>
    </source>
</evidence>
<dbReference type="GO" id="GO:0016757">
    <property type="term" value="F:glycosyltransferase activity"/>
    <property type="evidence" value="ECO:0007669"/>
    <property type="project" value="UniProtKB-KW"/>
</dbReference>
<dbReference type="InterPro" id="IPR027728">
    <property type="entry name" value="Topless_fam"/>
</dbReference>
<dbReference type="Proteomes" id="UP000075243">
    <property type="component" value="Chromosome 3"/>
</dbReference>
<dbReference type="InterPro" id="IPR001680">
    <property type="entry name" value="WD40_rpt"/>
</dbReference>
<protein>
    <submittedName>
        <fullName evidence="5">Vegetative incompatibility protein HET-E-1</fullName>
        <ecNumber evidence="5">2.4.2.-</ecNumber>
    </submittedName>
</protein>
<feature type="repeat" description="WD" evidence="3">
    <location>
        <begin position="925"/>
        <end position="957"/>
    </location>
</feature>
<dbReference type="SMART" id="SM00668">
    <property type="entry name" value="CTLH"/>
    <property type="match status" value="1"/>
</dbReference>
<evidence type="ECO:0000256" key="3">
    <source>
        <dbReference type="PROSITE-ProRule" id="PRU00221"/>
    </source>
</evidence>
<dbReference type="InterPro" id="IPR054080">
    <property type="entry name" value="TPR1-like_2nd"/>
</dbReference>
<dbReference type="InterPro" id="IPR048419">
    <property type="entry name" value="Topless_Znf"/>
</dbReference>
<organism evidence="5 6">
    <name type="scientific">Cajanus cajan</name>
    <name type="common">Pigeon pea</name>
    <name type="synonym">Cajanus indicus</name>
    <dbReference type="NCBI Taxonomy" id="3821"/>
    <lineage>
        <taxon>Eukaryota</taxon>
        <taxon>Viridiplantae</taxon>
        <taxon>Streptophyta</taxon>
        <taxon>Embryophyta</taxon>
        <taxon>Tracheophyta</taxon>
        <taxon>Spermatophyta</taxon>
        <taxon>Magnoliopsida</taxon>
        <taxon>eudicotyledons</taxon>
        <taxon>Gunneridae</taxon>
        <taxon>Pentapetalae</taxon>
        <taxon>rosids</taxon>
        <taxon>fabids</taxon>
        <taxon>Fabales</taxon>
        <taxon>Fabaceae</taxon>
        <taxon>Papilionoideae</taxon>
        <taxon>50 kb inversion clade</taxon>
        <taxon>NPAAA clade</taxon>
        <taxon>indigoferoid/millettioid clade</taxon>
        <taxon>Phaseoleae</taxon>
        <taxon>Cajanus</taxon>
    </lineage>
</organism>
<keyword evidence="2" id="KW-0677">Repeat</keyword>
<dbReference type="Pfam" id="PF00400">
    <property type="entry name" value="WD40"/>
    <property type="match status" value="3"/>
</dbReference>
<dbReference type="SMART" id="SM00667">
    <property type="entry name" value="LisH"/>
    <property type="match status" value="1"/>
</dbReference>
<dbReference type="PROSITE" id="PS50294">
    <property type="entry name" value="WD_REPEATS_REGION"/>
    <property type="match status" value="2"/>
</dbReference>